<dbReference type="KEGG" id="pcot:PCOAH_00017250"/>
<keyword evidence="2" id="KW-1133">Transmembrane helix</keyword>
<dbReference type="Proteomes" id="UP000092716">
    <property type="component" value="Chromosome 7"/>
</dbReference>
<dbReference type="EMBL" id="CP016245">
    <property type="protein sequence ID" value="ANQ07303.1"/>
    <property type="molecule type" value="Genomic_DNA"/>
</dbReference>
<dbReference type="GeneID" id="30908451"/>
<dbReference type="SUPFAM" id="SSF52833">
    <property type="entry name" value="Thioredoxin-like"/>
    <property type="match status" value="2"/>
</dbReference>
<dbReference type="RefSeq" id="XP_019913998.1">
    <property type="nucleotide sequence ID" value="XM_020058534.1"/>
</dbReference>
<evidence type="ECO:0000313" key="5">
    <source>
        <dbReference type="Proteomes" id="UP000092716"/>
    </source>
</evidence>
<dbReference type="Gene3D" id="3.40.30.10">
    <property type="entry name" value="Glutaredoxin"/>
    <property type="match status" value="2"/>
</dbReference>
<protein>
    <recommendedName>
        <fullName evidence="3">Thioredoxin domain-containing protein</fullName>
    </recommendedName>
</protein>
<keyword evidence="2" id="KW-0812">Transmembrane</keyword>
<dbReference type="GO" id="GO:0034976">
    <property type="term" value="P:response to endoplasmic reticulum stress"/>
    <property type="evidence" value="ECO:0007669"/>
    <property type="project" value="TreeGrafter"/>
</dbReference>
<dbReference type="InterPro" id="IPR036249">
    <property type="entry name" value="Thioredoxin-like_sf"/>
</dbReference>
<keyword evidence="2" id="KW-0472">Membrane</keyword>
<dbReference type="GO" id="GO:0005783">
    <property type="term" value="C:endoplasmic reticulum"/>
    <property type="evidence" value="ECO:0007669"/>
    <property type="project" value="TreeGrafter"/>
</dbReference>
<proteinExistence type="inferred from homology"/>
<dbReference type="GO" id="GO:0006457">
    <property type="term" value="P:protein folding"/>
    <property type="evidence" value="ECO:0007669"/>
    <property type="project" value="TreeGrafter"/>
</dbReference>
<evidence type="ECO:0000256" key="1">
    <source>
        <dbReference type="ARBA" id="ARBA00006347"/>
    </source>
</evidence>
<comment type="similarity">
    <text evidence="1">Belongs to the protein disulfide isomerase family.</text>
</comment>
<sequence>MAEKATRYMLYAPPGWALSLLLFLYWGHYSYHTFVKGAVFDGVTDEEAKNVKHLTHEVELQIYSQHTPNCIALFCNNKEVTCKDVYKEFVKAANEIASDDIAFVYVDTIPLKKTADNFDIKNVPKILTFKDFDPEKGYTFGKKYTKENIIEWFKLLPMPSIEVMEKDHVGKYVEMQKKKGYASIIAFCVQNSDHVHKFFHFGETHSLANLAVGMVYIDQEADTKIEISNGPGATIPDGNTKYNDLYKPDNNVWVSSDILTFASEYMAQFPVIINYKRSLYKAQKGEIYVYLYSHFGHYSDALYVELAPVIREHHPQLRFVFPKSEEVTELLGTDKGGNFILVVDYRDATVDVLYGLLRPKKYIKQLESEKINAENLSQVITQFYHNELAQIKKSEKEVKRREQEKYQIVCANNFDTFVLDPEKIVLLFYHVEGCKECKPLFSFWSRVANFFHLENKYKNVLVATMDAKLNDMTDESVDFYPSVAIYPTGLDKLKRKKFLLFPLKLDTLIDIVDELLDVDEDL</sequence>
<evidence type="ECO:0000256" key="2">
    <source>
        <dbReference type="SAM" id="Phobius"/>
    </source>
</evidence>
<dbReference type="InterPro" id="IPR013766">
    <property type="entry name" value="Thioredoxin_domain"/>
</dbReference>
<dbReference type="AlphaFoldDB" id="A0A1B1DWY7"/>
<dbReference type="GO" id="GO:0003756">
    <property type="term" value="F:protein disulfide isomerase activity"/>
    <property type="evidence" value="ECO:0007669"/>
    <property type="project" value="TreeGrafter"/>
</dbReference>
<feature type="domain" description="Thioredoxin" evidence="3">
    <location>
        <begin position="81"/>
        <end position="152"/>
    </location>
</feature>
<accession>A0A1B1DWY7</accession>
<feature type="domain" description="Thioredoxin" evidence="3">
    <location>
        <begin position="409"/>
        <end position="490"/>
    </location>
</feature>
<feature type="transmembrane region" description="Helical" evidence="2">
    <location>
        <begin position="7"/>
        <end position="26"/>
    </location>
</feature>
<dbReference type="VEuPathDB" id="PlasmoDB:PCOAH_00017250"/>
<reference evidence="5" key="1">
    <citation type="submission" date="2016-06" db="EMBL/GenBank/DDBJ databases">
        <title>First high quality genome sequence of Plasmodium coatneyi using continuous long reads from single molecule, real-time sequencing.</title>
        <authorList>
            <person name="Chien J.-T."/>
            <person name="Pakala S.B."/>
            <person name="Geraldo J.A."/>
            <person name="Lapp S.A."/>
            <person name="Barnwell J.W."/>
            <person name="Kissinger J.C."/>
            <person name="Galinski M.R."/>
            <person name="Humphrey J.C."/>
        </authorList>
    </citation>
    <scope>NUCLEOTIDE SEQUENCE [LARGE SCALE GENOMIC DNA]</scope>
    <source>
        <strain evidence="5">Hackeri</strain>
    </source>
</reference>
<dbReference type="OrthoDB" id="72053at2759"/>
<organism evidence="4 5">
    <name type="scientific">Plasmodium coatneyi</name>
    <dbReference type="NCBI Taxonomy" id="208452"/>
    <lineage>
        <taxon>Eukaryota</taxon>
        <taxon>Sar</taxon>
        <taxon>Alveolata</taxon>
        <taxon>Apicomplexa</taxon>
        <taxon>Aconoidasida</taxon>
        <taxon>Haemosporida</taxon>
        <taxon>Plasmodiidae</taxon>
        <taxon>Plasmodium</taxon>
    </lineage>
</organism>
<dbReference type="PANTHER" id="PTHR18929">
    <property type="entry name" value="PROTEIN DISULFIDE ISOMERASE"/>
    <property type="match status" value="1"/>
</dbReference>
<gene>
    <name evidence="4" type="ORF">PCOAH_00017250</name>
</gene>
<dbReference type="PANTHER" id="PTHR18929:SF243">
    <property type="entry name" value="PROTEIN DISULFIDE ISOMERASE"/>
    <property type="match status" value="1"/>
</dbReference>
<evidence type="ECO:0000313" key="4">
    <source>
        <dbReference type="EMBL" id="ANQ07303.1"/>
    </source>
</evidence>
<keyword evidence="5" id="KW-1185">Reference proteome</keyword>
<name>A0A1B1DWY7_9APIC</name>
<evidence type="ECO:0000259" key="3">
    <source>
        <dbReference type="Pfam" id="PF00085"/>
    </source>
</evidence>
<dbReference type="Pfam" id="PF00085">
    <property type="entry name" value="Thioredoxin"/>
    <property type="match status" value="2"/>
</dbReference>